<evidence type="ECO:0000313" key="1">
    <source>
        <dbReference type="EMBL" id="KAJ7405444.1"/>
    </source>
</evidence>
<keyword evidence="2" id="KW-1185">Reference proteome</keyword>
<proteinExistence type="predicted"/>
<dbReference type="PANTHER" id="PTHR33332">
    <property type="entry name" value="REVERSE TRANSCRIPTASE DOMAIN-CONTAINING PROTEIN"/>
    <property type="match status" value="1"/>
</dbReference>
<dbReference type="EMBL" id="WHWB01034707">
    <property type="protein sequence ID" value="KAJ7405444.1"/>
    <property type="molecule type" value="Genomic_DNA"/>
</dbReference>
<sequence>MSQWPSGDQWNVVPQGPVLEPVLFDISVGDMDSGIESTLSKCASDTQLCGVVSMLEGRDAIQRNLDRLERWVSTNLMKSDKDSARSCTWSEAILNLK</sequence>
<comment type="caution">
    <text evidence="1">The sequence shown here is derived from an EMBL/GenBank/DDBJ whole genome shotgun (WGS) entry which is preliminary data.</text>
</comment>
<organism evidence="1 2">
    <name type="scientific">Willisornis vidua</name>
    <name type="common">Xingu scale-backed antbird</name>
    <dbReference type="NCBI Taxonomy" id="1566151"/>
    <lineage>
        <taxon>Eukaryota</taxon>
        <taxon>Metazoa</taxon>
        <taxon>Chordata</taxon>
        <taxon>Craniata</taxon>
        <taxon>Vertebrata</taxon>
        <taxon>Euteleostomi</taxon>
        <taxon>Archelosauria</taxon>
        <taxon>Archosauria</taxon>
        <taxon>Dinosauria</taxon>
        <taxon>Saurischia</taxon>
        <taxon>Theropoda</taxon>
        <taxon>Coelurosauria</taxon>
        <taxon>Aves</taxon>
        <taxon>Neognathae</taxon>
        <taxon>Neoaves</taxon>
        <taxon>Telluraves</taxon>
        <taxon>Australaves</taxon>
        <taxon>Passeriformes</taxon>
        <taxon>Thamnophilidae</taxon>
        <taxon>Willisornis</taxon>
    </lineage>
</organism>
<evidence type="ECO:0000313" key="2">
    <source>
        <dbReference type="Proteomes" id="UP001145742"/>
    </source>
</evidence>
<gene>
    <name evidence="1" type="ORF">WISP_139674</name>
</gene>
<dbReference type="Proteomes" id="UP001145742">
    <property type="component" value="Unassembled WGS sequence"/>
</dbReference>
<protein>
    <submittedName>
        <fullName evidence="1">Rna-directed dna polymerase from mobile element jockey-like</fullName>
    </submittedName>
</protein>
<reference evidence="1" key="1">
    <citation type="submission" date="2019-10" db="EMBL/GenBank/DDBJ databases">
        <authorList>
            <person name="Soares A.E.R."/>
            <person name="Aleixo A."/>
            <person name="Schneider P."/>
            <person name="Miyaki C.Y."/>
            <person name="Schneider M.P."/>
            <person name="Mello C."/>
            <person name="Vasconcelos A.T.R."/>
        </authorList>
    </citation>
    <scope>NUCLEOTIDE SEQUENCE</scope>
    <source>
        <tissue evidence="1">Muscle</tissue>
    </source>
</reference>
<name>A0ABQ9CMI5_9PASS</name>
<accession>A0ABQ9CMI5</accession>